<dbReference type="RefSeq" id="WP_084370603.1">
    <property type="nucleotide sequence ID" value="NZ_FWYF01000001.1"/>
</dbReference>
<evidence type="ECO:0000313" key="3">
    <source>
        <dbReference type="Proteomes" id="UP000192472"/>
    </source>
</evidence>
<evidence type="ECO:0008006" key="4">
    <source>
        <dbReference type="Google" id="ProtNLM"/>
    </source>
</evidence>
<dbReference type="OrthoDB" id="8161897at2"/>
<dbReference type="Proteomes" id="UP000192472">
    <property type="component" value="Unassembled WGS sequence"/>
</dbReference>
<dbReference type="AlphaFoldDB" id="A0A1W2G636"/>
<organism evidence="2 3">
    <name type="scientific">Reichenbachiella faecimaris</name>
    <dbReference type="NCBI Taxonomy" id="692418"/>
    <lineage>
        <taxon>Bacteria</taxon>
        <taxon>Pseudomonadati</taxon>
        <taxon>Bacteroidota</taxon>
        <taxon>Cytophagia</taxon>
        <taxon>Cytophagales</taxon>
        <taxon>Reichenbachiellaceae</taxon>
        <taxon>Reichenbachiella</taxon>
    </lineage>
</organism>
<evidence type="ECO:0000313" key="2">
    <source>
        <dbReference type="EMBL" id="SMD31912.1"/>
    </source>
</evidence>
<evidence type="ECO:0000256" key="1">
    <source>
        <dbReference type="SAM" id="Phobius"/>
    </source>
</evidence>
<dbReference type="EMBL" id="FWYF01000001">
    <property type="protein sequence ID" value="SMD31912.1"/>
    <property type="molecule type" value="Genomic_DNA"/>
</dbReference>
<name>A0A1W2G636_REIFA</name>
<accession>A0A1W2G636</accession>
<protein>
    <recommendedName>
        <fullName evidence="4">DoxX-like family protein</fullName>
    </recommendedName>
</protein>
<gene>
    <name evidence="2" type="ORF">SAMN04488029_0250</name>
</gene>
<keyword evidence="3" id="KW-1185">Reference proteome</keyword>
<feature type="transmembrane region" description="Helical" evidence="1">
    <location>
        <begin position="83"/>
        <end position="106"/>
    </location>
</feature>
<proteinExistence type="predicted"/>
<keyword evidence="1" id="KW-0472">Membrane</keyword>
<sequence length="141" mass="15215">MTLKSIVKYLPRIIAAIILLETLLFKFGIGGEAFLNESRSLFINLTTAIFGHGDFEAIFRVGTGILELIASILLLWPKHAGLGALLGVGLMMGAILSHIFFIGIIVGNDGGQLMVMALIVLMCCTKVLFDEKGNVLAYFGK</sequence>
<reference evidence="2 3" key="1">
    <citation type="submission" date="2017-04" db="EMBL/GenBank/DDBJ databases">
        <authorList>
            <person name="Afonso C.L."/>
            <person name="Miller P.J."/>
            <person name="Scott M.A."/>
            <person name="Spackman E."/>
            <person name="Goraichik I."/>
            <person name="Dimitrov K.M."/>
            <person name="Suarez D.L."/>
            <person name="Swayne D.E."/>
        </authorList>
    </citation>
    <scope>NUCLEOTIDE SEQUENCE [LARGE SCALE GENOMIC DNA]</scope>
    <source>
        <strain evidence="2 3">DSM 26133</strain>
    </source>
</reference>
<feature type="transmembrane region" description="Helical" evidence="1">
    <location>
        <begin position="57"/>
        <end position="76"/>
    </location>
</feature>
<feature type="transmembrane region" description="Helical" evidence="1">
    <location>
        <begin position="112"/>
        <end position="129"/>
    </location>
</feature>
<keyword evidence="1" id="KW-1133">Transmembrane helix</keyword>
<keyword evidence="1" id="KW-0812">Transmembrane</keyword>
<dbReference type="STRING" id="692418.SAMN04488029_0250"/>
<feature type="transmembrane region" description="Helical" evidence="1">
    <location>
        <begin position="9"/>
        <end position="29"/>
    </location>
</feature>